<accession>A0A2H0WMM6</accession>
<dbReference type="SUPFAM" id="SSF46785">
    <property type="entry name" value="Winged helix' DNA-binding domain"/>
    <property type="match status" value="1"/>
</dbReference>
<dbReference type="AlphaFoldDB" id="A0A2H0WMM6"/>
<reference evidence="8" key="1">
    <citation type="submission" date="2017-09" db="EMBL/GenBank/DDBJ databases">
        <title>Depth-based differentiation of microbial function through sediment-hosted aquifers and enrichment of novel symbionts in the deep terrestrial subsurface.</title>
        <authorList>
            <person name="Probst A.J."/>
            <person name="Ladd B."/>
            <person name="Jarett J.K."/>
            <person name="Geller-Mcgrath D.E."/>
            <person name="Sieber C.M.K."/>
            <person name="Emerson J.B."/>
            <person name="Anantharaman K."/>
            <person name="Thomas B.C."/>
            <person name="Malmstrom R."/>
            <person name="Stieglmeier M."/>
            <person name="Klingl A."/>
            <person name="Woyke T."/>
            <person name="Ryan C.M."/>
            <person name="Banfield J.F."/>
        </authorList>
    </citation>
    <scope>NUCLEOTIDE SEQUENCE [LARGE SCALE GENOMIC DNA]</scope>
</reference>
<dbReference type="GO" id="GO:0045892">
    <property type="term" value="P:negative regulation of DNA-templated transcription"/>
    <property type="evidence" value="ECO:0007669"/>
    <property type="project" value="UniProtKB-UniRule"/>
</dbReference>
<gene>
    <name evidence="5" type="primary">hrcA</name>
    <name evidence="7" type="ORF">COT65_01820</name>
</gene>
<dbReference type="PANTHER" id="PTHR34824:SF1">
    <property type="entry name" value="HEAT-INDUCIBLE TRANSCRIPTION REPRESSOR HRCA"/>
    <property type="match status" value="1"/>
</dbReference>
<dbReference type="InterPro" id="IPR002571">
    <property type="entry name" value="HrcA"/>
</dbReference>
<dbReference type="Pfam" id="PF01628">
    <property type="entry name" value="HrcA"/>
    <property type="match status" value="1"/>
</dbReference>
<dbReference type="Gene3D" id="3.30.450.40">
    <property type="match status" value="1"/>
</dbReference>
<dbReference type="EMBL" id="PEZJ01000022">
    <property type="protein sequence ID" value="PIS13883.1"/>
    <property type="molecule type" value="Genomic_DNA"/>
</dbReference>
<dbReference type="Proteomes" id="UP000230033">
    <property type="component" value="Unassembled WGS sequence"/>
</dbReference>
<dbReference type="PANTHER" id="PTHR34824">
    <property type="entry name" value="HEAT-INDUCIBLE TRANSCRIPTION REPRESSOR HRCA"/>
    <property type="match status" value="1"/>
</dbReference>
<evidence type="ECO:0000256" key="5">
    <source>
        <dbReference type="HAMAP-Rule" id="MF_00081"/>
    </source>
</evidence>
<dbReference type="InterPro" id="IPR036390">
    <property type="entry name" value="WH_DNA-bd_sf"/>
</dbReference>
<evidence type="ECO:0000313" key="8">
    <source>
        <dbReference type="Proteomes" id="UP000230033"/>
    </source>
</evidence>
<keyword evidence="4 5" id="KW-0804">Transcription</keyword>
<dbReference type="InterPro" id="IPR029016">
    <property type="entry name" value="GAF-like_dom_sf"/>
</dbReference>
<comment type="similarity">
    <text evidence="5">Belongs to the HrcA family.</text>
</comment>
<evidence type="ECO:0000259" key="6">
    <source>
        <dbReference type="Pfam" id="PF01628"/>
    </source>
</evidence>
<dbReference type="HAMAP" id="MF_00081">
    <property type="entry name" value="HrcA"/>
    <property type="match status" value="1"/>
</dbReference>
<dbReference type="InterPro" id="IPR036388">
    <property type="entry name" value="WH-like_DNA-bd_sf"/>
</dbReference>
<protein>
    <recommendedName>
        <fullName evidence="5">Heat-inducible transcription repressor HrcA</fullName>
    </recommendedName>
</protein>
<dbReference type="SUPFAM" id="SSF55781">
    <property type="entry name" value="GAF domain-like"/>
    <property type="match status" value="1"/>
</dbReference>
<dbReference type="InterPro" id="IPR021153">
    <property type="entry name" value="HrcA_C"/>
</dbReference>
<keyword evidence="2 5" id="KW-0805">Transcription regulation</keyword>
<dbReference type="Gene3D" id="1.10.10.10">
    <property type="entry name" value="Winged helix-like DNA-binding domain superfamily/Winged helix DNA-binding domain"/>
    <property type="match status" value="1"/>
</dbReference>
<comment type="caution">
    <text evidence="7">The sequence shown here is derived from an EMBL/GenBank/DDBJ whole genome shotgun (WGS) entry which is preliminary data.</text>
</comment>
<feature type="domain" description="Heat-inducible transcription repressor HrcA C-terminal" evidence="6">
    <location>
        <begin position="123"/>
        <end position="275"/>
    </location>
</feature>
<keyword evidence="1 5" id="KW-0678">Repressor</keyword>
<dbReference type="PIRSF" id="PIRSF005485">
    <property type="entry name" value="HrcA"/>
    <property type="match status" value="1"/>
</dbReference>
<organism evidence="7 8">
    <name type="scientific">Candidatus Shapirobacteria bacterium CG09_land_8_20_14_0_10_47_13</name>
    <dbReference type="NCBI Taxonomy" id="1974481"/>
    <lineage>
        <taxon>Bacteria</taxon>
        <taxon>Candidatus Shapironibacteriota</taxon>
    </lineage>
</organism>
<evidence type="ECO:0000256" key="3">
    <source>
        <dbReference type="ARBA" id="ARBA00023016"/>
    </source>
</evidence>
<evidence type="ECO:0000256" key="4">
    <source>
        <dbReference type="ARBA" id="ARBA00023163"/>
    </source>
</evidence>
<dbReference type="GO" id="GO:0003677">
    <property type="term" value="F:DNA binding"/>
    <property type="evidence" value="ECO:0007669"/>
    <property type="project" value="InterPro"/>
</dbReference>
<comment type="function">
    <text evidence="5">Negative regulator of class I heat shock genes (grpE-dnaK-dnaJ and groELS operons). Prevents heat-shock induction of these operons.</text>
</comment>
<evidence type="ECO:0000313" key="7">
    <source>
        <dbReference type="EMBL" id="PIS13883.1"/>
    </source>
</evidence>
<keyword evidence="3 5" id="KW-0346">Stress response</keyword>
<proteinExistence type="inferred from homology"/>
<evidence type="ECO:0000256" key="1">
    <source>
        <dbReference type="ARBA" id="ARBA00022491"/>
    </source>
</evidence>
<sequence>MTASREKSERLNTPKIIILRKTGCGISLFYHSAKRLLTSLSSYVTILLSMDELSDRQTKILQAIIEEYMEIAAPVGSENLERKHELGVSPATVRNEMVKLTKAGYLKQPHASAGRIPTKQSFRFYIDRLMEEKKLSVADEVAAREKVWDARFNFDKLMHEATKGLAARTKTLAVAATDDGNIYSAGYANILAIPEFYDIDVTRTILEMLDEVKPLMGLFQKSFGEEPIHFLFGDELGYELLEPCGMVFARFDAGPQKSGSLGIIGPCRLNYPTVVPLVRYFAGLVEELAKTI</sequence>
<evidence type="ECO:0000256" key="2">
    <source>
        <dbReference type="ARBA" id="ARBA00023015"/>
    </source>
</evidence>
<name>A0A2H0WMM6_9BACT</name>